<dbReference type="Proteomes" id="UP001176961">
    <property type="component" value="Unassembled WGS sequence"/>
</dbReference>
<sequence length="79" mass="9227">MLKSAFNSIARDFPHLEQIFTTFYTSYQLCSILVTYSLFCCNHQSEADFRSRLYLVSALLNTRDIHPSLATTTFPRKKR</sequence>
<organism evidence="1 2">
    <name type="scientific">Cylicocyclus nassatus</name>
    <name type="common">Nematode worm</name>
    <dbReference type="NCBI Taxonomy" id="53992"/>
    <lineage>
        <taxon>Eukaryota</taxon>
        <taxon>Metazoa</taxon>
        <taxon>Ecdysozoa</taxon>
        <taxon>Nematoda</taxon>
        <taxon>Chromadorea</taxon>
        <taxon>Rhabditida</taxon>
        <taxon>Rhabditina</taxon>
        <taxon>Rhabditomorpha</taxon>
        <taxon>Strongyloidea</taxon>
        <taxon>Strongylidae</taxon>
        <taxon>Cylicocyclus</taxon>
    </lineage>
</organism>
<gene>
    <name evidence="1" type="ORF">CYNAS_LOCUS11752</name>
</gene>
<dbReference type="EMBL" id="CATQJL010000223">
    <property type="protein sequence ID" value="CAJ0599769.1"/>
    <property type="molecule type" value="Genomic_DNA"/>
</dbReference>
<reference evidence="1" key="1">
    <citation type="submission" date="2023-07" db="EMBL/GenBank/DDBJ databases">
        <authorList>
            <consortium name="CYATHOMIX"/>
        </authorList>
    </citation>
    <scope>NUCLEOTIDE SEQUENCE</scope>
    <source>
        <strain evidence="1">N/A</strain>
    </source>
</reference>
<comment type="caution">
    <text evidence="1">The sequence shown here is derived from an EMBL/GenBank/DDBJ whole genome shotgun (WGS) entry which is preliminary data.</text>
</comment>
<accession>A0AA36GWV0</accession>
<evidence type="ECO:0000313" key="1">
    <source>
        <dbReference type="EMBL" id="CAJ0599769.1"/>
    </source>
</evidence>
<protein>
    <submittedName>
        <fullName evidence="1">Uncharacterized protein</fullName>
    </submittedName>
</protein>
<name>A0AA36GWV0_CYLNA</name>
<proteinExistence type="predicted"/>
<dbReference type="AlphaFoldDB" id="A0AA36GWV0"/>
<evidence type="ECO:0000313" key="2">
    <source>
        <dbReference type="Proteomes" id="UP001176961"/>
    </source>
</evidence>
<keyword evidence="2" id="KW-1185">Reference proteome</keyword>